<sequence length="1028" mass="115187">MDPLDPLDWTIVPSSKGSSKRRGQKGSNGFSFPGRKRKAKADLDVCLSRFLFGLNLVGEPKSAKLCLSVELPARFNALQLPRPERSFSKSIATFTPSEWPAITSRDFESVLGSTGDAGLLCLLKAFQHLDPEPSFSESIAAFTPSEMTAITSRDLKSVLCSTNEAEFQAEKARLLGLDTLIQNASKPWIFEDSAKETIIFGKQLLDLMSRPPLNTRNELHLQRSNYVQLFQPLLHYFKAISSSWAVAQGISHEALSDGLSAEEYLPHRIDATDERFRLESLDEVGAVIPIDWVLNPIDIRVNVLVFGRPHYHTMMAVHQRLSTEKFTQPLSSNATIHVIIHPSHDEIFLTHDRMGTGEDDTGSSNLFMLPISLGCQETQPSEETAYYSGIRGFRISSEITCQSNSTASAVHVSSNHDAAARTTEMEDSTRRTAVGGMQPISSFEFRIQEGSITEPRQPEPSEVPASSRLFIPSRLASKETWRYPYVTQDADCSLNNLLVVPFPALDDQSQEIETPSDTYPARIGAKTAEFSTQEDTESEGEDEGDEDIESYITGSGSVSNWAYTPSEGDTCEGPDDLSLILERIRGELLDAFMDQFWMIANQNMIGNFRVHAGSSSASSTSNKSDFYTPRASSSNMSSGKRTGEGEREDFPEEDGDGRPKRPKVPSTSTTSFEELAQFACPYRKHDPRKFNFRDWPTCALTPQRTVARVKGHLYRHHRVHQCQRCKELFESQEQLDNHIIALQGCEVRPPDPFQPIYGITVRLKEQLQSRKKAYPGQTEAKRWQQMYQLIFPNEIAPSPYFEPIRDQHDDKPHAGASEELARYEEYLRNELPQCFRRALEAAVDNEIRCVGDHLRSQILTLLDTAQKEAFDNYHAVHNLAAEIVPLTSPPENDYDNIGEDKCRDDSATGCQFNGNSTSGHQDESCTFPQSPQPATVHRLDQINDTCPAESPLDESEILGNGTVISTANPILDTLLGFEAPNQDTLLLQLELDEMHYSYEQWLDSHDKMDLDLLQDPNWQIGANAKIRI</sequence>
<dbReference type="STRING" id="1095630.A0A2J6SWN4"/>
<keyword evidence="3" id="KW-1185">Reference proteome</keyword>
<dbReference type="EMBL" id="KZ613856">
    <property type="protein sequence ID" value="PMD55176.1"/>
    <property type="molecule type" value="Genomic_DNA"/>
</dbReference>
<dbReference type="InParanoid" id="A0A2J6SWN4"/>
<feature type="region of interest" description="Disordered" evidence="1">
    <location>
        <begin position="1"/>
        <end position="35"/>
    </location>
</feature>
<name>A0A2J6SWN4_9HELO</name>
<feature type="region of interest" description="Disordered" evidence="1">
    <location>
        <begin position="913"/>
        <end position="932"/>
    </location>
</feature>
<dbReference type="Proteomes" id="UP000235371">
    <property type="component" value="Unassembled WGS sequence"/>
</dbReference>
<organism evidence="2 3">
    <name type="scientific">Hyaloscypha bicolor E</name>
    <dbReference type="NCBI Taxonomy" id="1095630"/>
    <lineage>
        <taxon>Eukaryota</taxon>
        <taxon>Fungi</taxon>
        <taxon>Dikarya</taxon>
        <taxon>Ascomycota</taxon>
        <taxon>Pezizomycotina</taxon>
        <taxon>Leotiomycetes</taxon>
        <taxon>Helotiales</taxon>
        <taxon>Hyaloscyphaceae</taxon>
        <taxon>Hyaloscypha</taxon>
        <taxon>Hyaloscypha bicolor</taxon>
    </lineage>
</organism>
<protein>
    <recommendedName>
        <fullName evidence="4">C2H2-type domain-containing protein</fullName>
    </recommendedName>
</protein>
<evidence type="ECO:0000256" key="1">
    <source>
        <dbReference type="SAM" id="MobiDB-lite"/>
    </source>
</evidence>
<feature type="compositionally biased region" description="Polar residues" evidence="1">
    <location>
        <begin position="630"/>
        <end position="640"/>
    </location>
</feature>
<reference evidence="2 3" key="1">
    <citation type="submission" date="2016-04" db="EMBL/GenBank/DDBJ databases">
        <title>A degradative enzymes factory behind the ericoid mycorrhizal symbiosis.</title>
        <authorList>
            <consortium name="DOE Joint Genome Institute"/>
            <person name="Martino E."/>
            <person name="Morin E."/>
            <person name="Grelet G."/>
            <person name="Kuo A."/>
            <person name="Kohler A."/>
            <person name="Daghino S."/>
            <person name="Barry K."/>
            <person name="Choi C."/>
            <person name="Cichocki N."/>
            <person name="Clum A."/>
            <person name="Copeland A."/>
            <person name="Hainaut M."/>
            <person name="Haridas S."/>
            <person name="Labutti K."/>
            <person name="Lindquist E."/>
            <person name="Lipzen A."/>
            <person name="Khouja H.-R."/>
            <person name="Murat C."/>
            <person name="Ohm R."/>
            <person name="Olson A."/>
            <person name="Spatafora J."/>
            <person name="Veneault-Fourrey C."/>
            <person name="Henrissat B."/>
            <person name="Grigoriev I."/>
            <person name="Martin F."/>
            <person name="Perotto S."/>
        </authorList>
    </citation>
    <scope>NUCLEOTIDE SEQUENCE [LARGE SCALE GENOMIC DNA]</scope>
    <source>
        <strain evidence="2 3">E</strain>
    </source>
</reference>
<feature type="region of interest" description="Disordered" evidence="1">
    <location>
        <begin position="612"/>
        <end position="670"/>
    </location>
</feature>
<dbReference type="PANTHER" id="PTHR38166">
    <property type="entry name" value="C2H2-TYPE DOMAIN-CONTAINING PROTEIN-RELATED"/>
    <property type="match status" value="1"/>
</dbReference>
<dbReference type="AlphaFoldDB" id="A0A2J6SWN4"/>
<evidence type="ECO:0008006" key="4">
    <source>
        <dbReference type="Google" id="ProtNLM"/>
    </source>
</evidence>
<evidence type="ECO:0000313" key="2">
    <source>
        <dbReference type="EMBL" id="PMD55176.1"/>
    </source>
</evidence>
<feature type="compositionally biased region" description="Acidic residues" evidence="1">
    <location>
        <begin position="532"/>
        <end position="549"/>
    </location>
</feature>
<feature type="compositionally biased region" description="Acidic residues" evidence="1">
    <location>
        <begin position="646"/>
        <end position="655"/>
    </location>
</feature>
<feature type="compositionally biased region" description="Polar residues" evidence="1">
    <location>
        <begin position="552"/>
        <end position="563"/>
    </location>
</feature>
<dbReference type="GeneID" id="36578325"/>
<dbReference type="PANTHER" id="PTHR38166:SF1">
    <property type="entry name" value="C2H2-TYPE DOMAIN-CONTAINING PROTEIN"/>
    <property type="match status" value="1"/>
</dbReference>
<dbReference type="OrthoDB" id="5382659at2759"/>
<feature type="region of interest" description="Disordered" evidence="1">
    <location>
        <begin position="412"/>
        <end position="431"/>
    </location>
</feature>
<accession>A0A2J6SWN4</accession>
<feature type="compositionally biased region" description="Low complexity" evidence="1">
    <location>
        <begin position="614"/>
        <end position="624"/>
    </location>
</feature>
<feature type="region of interest" description="Disordered" evidence="1">
    <location>
        <begin position="510"/>
        <end position="570"/>
    </location>
</feature>
<proteinExistence type="predicted"/>
<gene>
    <name evidence="2" type="ORF">K444DRAFT_100011</name>
</gene>
<dbReference type="RefSeq" id="XP_024732080.1">
    <property type="nucleotide sequence ID" value="XM_024870243.1"/>
</dbReference>
<evidence type="ECO:0000313" key="3">
    <source>
        <dbReference type="Proteomes" id="UP000235371"/>
    </source>
</evidence>